<dbReference type="AlphaFoldDB" id="A0A931GKW8"/>
<evidence type="ECO:0000313" key="2">
    <source>
        <dbReference type="Proteomes" id="UP000614047"/>
    </source>
</evidence>
<protein>
    <recommendedName>
        <fullName evidence="3">Integron gene cassette protein</fullName>
    </recommendedName>
</protein>
<evidence type="ECO:0000313" key="1">
    <source>
        <dbReference type="EMBL" id="MBG6091353.1"/>
    </source>
</evidence>
<dbReference type="EMBL" id="JADOUA010000001">
    <property type="protein sequence ID" value="MBG6091353.1"/>
    <property type="molecule type" value="Genomic_DNA"/>
</dbReference>
<organism evidence="1 2">
    <name type="scientific">Actinomadura viridis</name>
    <dbReference type="NCBI Taxonomy" id="58110"/>
    <lineage>
        <taxon>Bacteria</taxon>
        <taxon>Bacillati</taxon>
        <taxon>Actinomycetota</taxon>
        <taxon>Actinomycetes</taxon>
        <taxon>Streptosporangiales</taxon>
        <taxon>Thermomonosporaceae</taxon>
        <taxon>Actinomadura</taxon>
    </lineage>
</organism>
<dbReference type="RefSeq" id="WP_197013677.1">
    <property type="nucleotide sequence ID" value="NZ_BAABES010000001.1"/>
</dbReference>
<reference evidence="1" key="1">
    <citation type="submission" date="2020-11" db="EMBL/GenBank/DDBJ databases">
        <title>Sequencing the genomes of 1000 actinobacteria strains.</title>
        <authorList>
            <person name="Klenk H.-P."/>
        </authorList>
    </citation>
    <scope>NUCLEOTIDE SEQUENCE</scope>
    <source>
        <strain evidence="1">DSM 43175</strain>
    </source>
</reference>
<evidence type="ECO:0008006" key="3">
    <source>
        <dbReference type="Google" id="ProtNLM"/>
    </source>
</evidence>
<dbReference type="Proteomes" id="UP000614047">
    <property type="component" value="Unassembled WGS sequence"/>
</dbReference>
<keyword evidence="2" id="KW-1185">Reference proteome</keyword>
<sequence>MSAELGAFLRNAVDDRPVKIASSVCEGCDGRLFSMLVNASGAERECSGCGRRAFIADSGEYWSEEAWEDDEPGVACCPCGGEEFEAAVAFSLGEEGSVRWVTVGLRCRQDGFSGVYADWKIDYGPTDHLLSMV</sequence>
<accession>A0A931GKW8</accession>
<gene>
    <name evidence="1" type="ORF">IW256_005466</name>
</gene>
<name>A0A931GKW8_9ACTN</name>
<proteinExistence type="predicted"/>
<comment type="caution">
    <text evidence="1">The sequence shown here is derived from an EMBL/GenBank/DDBJ whole genome shotgun (WGS) entry which is preliminary data.</text>
</comment>